<evidence type="ECO:0000256" key="1">
    <source>
        <dbReference type="ARBA" id="ARBA00001933"/>
    </source>
</evidence>
<evidence type="ECO:0000256" key="2">
    <source>
        <dbReference type="ARBA" id="ARBA00022490"/>
    </source>
</evidence>
<evidence type="ECO:0000256" key="5">
    <source>
        <dbReference type="ARBA" id="ARBA00022917"/>
    </source>
</evidence>
<evidence type="ECO:0000313" key="12">
    <source>
        <dbReference type="Proteomes" id="UP000185669"/>
    </source>
</evidence>
<dbReference type="AlphaFoldDB" id="A0A1N6V1I3"/>
<accession>A0A1N6V1I3</accession>
<dbReference type="GO" id="GO:0004125">
    <property type="term" value="F:L-seryl-tRNA(Sec) selenium transferase activity"/>
    <property type="evidence" value="ECO:0007669"/>
    <property type="project" value="UniProtKB-UniRule"/>
</dbReference>
<evidence type="ECO:0000313" key="11">
    <source>
        <dbReference type="EMBL" id="SIQ71707.1"/>
    </source>
</evidence>
<dbReference type="InterPro" id="IPR018319">
    <property type="entry name" value="SelA-like"/>
</dbReference>
<dbReference type="UniPathway" id="UPA00906">
    <property type="reaction ID" value="UER00896"/>
</dbReference>
<dbReference type="Proteomes" id="UP000185669">
    <property type="component" value="Unassembled WGS sequence"/>
</dbReference>
<organism evidence="11 12">
    <name type="scientific">Halanaerobium kushneri</name>
    <dbReference type="NCBI Taxonomy" id="56779"/>
    <lineage>
        <taxon>Bacteria</taxon>
        <taxon>Bacillati</taxon>
        <taxon>Bacillota</taxon>
        <taxon>Clostridia</taxon>
        <taxon>Halanaerobiales</taxon>
        <taxon>Halanaerobiaceae</taxon>
        <taxon>Halanaerobium</taxon>
    </lineage>
</organism>
<dbReference type="GO" id="GO:0001514">
    <property type="term" value="P:selenocysteine incorporation"/>
    <property type="evidence" value="ECO:0007669"/>
    <property type="project" value="UniProtKB-UniRule"/>
</dbReference>
<dbReference type="Pfam" id="PF12390">
    <property type="entry name" value="Se-cys_synth_N"/>
    <property type="match status" value="1"/>
</dbReference>
<evidence type="ECO:0000256" key="4">
    <source>
        <dbReference type="ARBA" id="ARBA00022898"/>
    </source>
</evidence>
<gene>
    <name evidence="8" type="primary">selA</name>
    <name evidence="11" type="ORF">SAMN05421834_10783</name>
</gene>
<dbReference type="GO" id="GO:0005737">
    <property type="term" value="C:cytoplasm"/>
    <property type="evidence" value="ECO:0007669"/>
    <property type="project" value="UniProtKB-SubCell"/>
</dbReference>
<evidence type="ECO:0000256" key="7">
    <source>
        <dbReference type="ARBA" id="ARBA00044507"/>
    </source>
</evidence>
<keyword evidence="5 8" id="KW-0648">Protein biosynthesis</keyword>
<comment type="cofactor">
    <cofactor evidence="1 8 9">
        <name>pyridoxal 5'-phosphate</name>
        <dbReference type="ChEBI" id="CHEBI:597326"/>
    </cofactor>
</comment>
<comment type="subcellular location">
    <subcellularLocation>
        <location evidence="8">Cytoplasm</location>
    </subcellularLocation>
</comment>
<keyword evidence="12" id="KW-1185">Reference proteome</keyword>
<keyword evidence="6 8" id="KW-0711">Selenium</keyword>
<dbReference type="RefSeq" id="WP_076544551.1">
    <property type="nucleotide sequence ID" value="NZ_FTNC01000007.1"/>
</dbReference>
<protein>
    <recommendedName>
        <fullName evidence="8">L-seryl-tRNA(Sec) selenium transferase</fullName>
        <ecNumber evidence="8">2.9.1.1</ecNumber>
    </recommendedName>
    <alternativeName>
        <fullName evidence="8">Selenocysteine synthase</fullName>
        <shortName evidence="8">Sec synthase</shortName>
    </alternativeName>
    <alternativeName>
        <fullName evidence="8">Selenocysteinyl-tRNA(Sec) synthase</fullName>
    </alternativeName>
</protein>
<dbReference type="PANTHER" id="PTHR32328:SF0">
    <property type="entry name" value="L-SERYL-TRNA(SEC) SELENIUM TRANSFERASE"/>
    <property type="match status" value="1"/>
</dbReference>
<dbReference type="SUPFAM" id="SSF53383">
    <property type="entry name" value="PLP-dependent transferases"/>
    <property type="match status" value="1"/>
</dbReference>
<keyword evidence="3 8" id="KW-0808">Transferase</keyword>
<name>A0A1N6V1I3_9FIRM</name>
<dbReference type="EC" id="2.9.1.1" evidence="8"/>
<evidence type="ECO:0000256" key="8">
    <source>
        <dbReference type="HAMAP-Rule" id="MF_00423"/>
    </source>
</evidence>
<dbReference type="InterPro" id="IPR015421">
    <property type="entry name" value="PyrdxlP-dep_Trfase_major"/>
</dbReference>
<evidence type="ECO:0000256" key="9">
    <source>
        <dbReference type="PIRSR" id="PIRSR618319-50"/>
    </source>
</evidence>
<dbReference type="HAMAP" id="MF_00423">
    <property type="entry name" value="SelA"/>
    <property type="match status" value="1"/>
</dbReference>
<dbReference type="Gene3D" id="3.40.640.10">
    <property type="entry name" value="Type I PLP-dependent aspartate aminotransferase-like (Major domain)"/>
    <property type="match status" value="1"/>
</dbReference>
<comment type="function">
    <text evidence="8">Converts seryl-tRNA(Sec) to selenocysteinyl-tRNA(Sec) required for selenoprotein biosynthesis.</text>
</comment>
<sequence length="473" mass="52424">MQKKEILQSIPAVNDFLAAPEAGLLIEKYSRKEFLKVLREELNKIRSQIINSRGEIQKDEFDYSSLNIKIIINNLAEKLKLESNVGIKKAINATGVIIHTNLGRSVLAKEALNKVMEVSENYSTLELDLKSGQRGYRSKKVKKIFKDLTGAESAVVVNNNAAAVMLILTALMRDKEVVISRGEMVEIGGSFRIPEVMENSGAILKEVGSTNRVYVKDYLNAVSEKTGAFIKVHPSNYRIEGFTHSVKTSELVRVAKKNNLPVIEDLGSGIIFNLSEYGLPDEPTVKERIEAGIDILTFSGDKLLGGPQAGIIVGRKKYLNQIESHPMMRALRVDKMTLAALEETLNLYYNFDEAVKKIPTLKMITEKPENVKSKAQQLLNKIKKVEGLKIELVKTEARVGGGAFPVSTFDSYGLAVETGTKDIENLVSKLRTSKNSVIARIQADRAIFDLKTVRSIQLDQLAASINKAVSEVF</sequence>
<dbReference type="NCBIfam" id="TIGR00474">
    <property type="entry name" value="selA"/>
    <property type="match status" value="1"/>
</dbReference>
<dbReference type="OrthoDB" id="9787096at2"/>
<keyword evidence="2 8" id="KW-0963">Cytoplasm</keyword>
<proteinExistence type="inferred from homology"/>
<dbReference type="Gene3D" id="3.90.1150.180">
    <property type="match status" value="1"/>
</dbReference>
<dbReference type="InterPro" id="IPR004534">
    <property type="entry name" value="SelA_trans"/>
</dbReference>
<dbReference type="STRING" id="56779.SAMN05421834_10783"/>
<feature type="modified residue" description="N6-(pyridoxal phosphate)lysine" evidence="8 9">
    <location>
        <position position="302"/>
    </location>
</feature>
<dbReference type="Pfam" id="PF03841">
    <property type="entry name" value="SelA"/>
    <property type="match status" value="1"/>
</dbReference>
<reference evidence="12" key="1">
    <citation type="submission" date="2017-01" db="EMBL/GenBank/DDBJ databases">
        <authorList>
            <person name="Varghese N."/>
            <person name="Submissions S."/>
        </authorList>
    </citation>
    <scope>NUCLEOTIDE SEQUENCE [LARGE SCALE GENOMIC DNA]</scope>
    <source>
        <strain evidence="12">ATCC 700103</strain>
    </source>
</reference>
<evidence type="ECO:0000256" key="3">
    <source>
        <dbReference type="ARBA" id="ARBA00022679"/>
    </source>
</evidence>
<dbReference type="EMBL" id="FTNC01000007">
    <property type="protein sequence ID" value="SIQ71707.1"/>
    <property type="molecule type" value="Genomic_DNA"/>
</dbReference>
<evidence type="ECO:0000259" key="10">
    <source>
        <dbReference type="Pfam" id="PF12390"/>
    </source>
</evidence>
<comment type="pathway">
    <text evidence="8">Aminoacyl-tRNA biosynthesis; selenocysteinyl-tRNA(Sec) biosynthesis; selenocysteinyl-tRNA(Sec) from L-seryl-tRNA(Sec) (bacterial route): step 1/1.</text>
</comment>
<comment type="catalytic activity">
    <reaction evidence="8">
        <text>L-seryl-tRNA(Sec) + selenophosphate + H(+) = L-selenocysteinyl-tRNA(Sec) + phosphate</text>
        <dbReference type="Rhea" id="RHEA:22728"/>
        <dbReference type="Rhea" id="RHEA-COMP:9742"/>
        <dbReference type="Rhea" id="RHEA-COMP:9743"/>
        <dbReference type="ChEBI" id="CHEBI:15378"/>
        <dbReference type="ChEBI" id="CHEBI:16144"/>
        <dbReference type="ChEBI" id="CHEBI:43474"/>
        <dbReference type="ChEBI" id="CHEBI:78533"/>
        <dbReference type="ChEBI" id="CHEBI:78573"/>
        <dbReference type="EC" id="2.9.1.1"/>
    </reaction>
</comment>
<dbReference type="GO" id="GO:0001717">
    <property type="term" value="P:conversion of seryl-tRNAsec to selenocys-tRNAsec"/>
    <property type="evidence" value="ECO:0007669"/>
    <property type="project" value="UniProtKB-UniRule"/>
</dbReference>
<dbReference type="InterPro" id="IPR025862">
    <property type="entry name" value="SelA_trans_N_dom"/>
</dbReference>
<feature type="domain" description="L-seryl-tRNA selenium transferase N-terminal" evidence="10">
    <location>
        <begin position="8"/>
        <end position="46"/>
    </location>
</feature>
<comment type="similarity">
    <text evidence="7 8">Belongs to the SelA family.</text>
</comment>
<evidence type="ECO:0000256" key="6">
    <source>
        <dbReference type="ARBA" id="ARBA00023266"/>
    </source>
</evidence>
<dbReference type="PANTHER" id="PTHR32328">
    <property type="entry name" value="L-SERYL-TRNA(SEC) SELENIUM TRANSFERASE"/>
    <property type="match status" value="1"/>
</dbReference>
<dbReference type="InterPro" id="IPR015424">
    <property type="entry name" value="PyrdxlP-dep_Trfase"/>
</dbReference>
<keyword evidence="4 8" id="KW-0663">Pyridoxal phosphate</keyword>